<dbReference type="AlphaFoldDB" id="A0A9W8HIB5"/>
<proteinExistence type="predicted"/>
<dbReference type="EMBL" id="JANBUM010000108">
    <property type="protein sequence ID" value="KAJ2784656.1"/>
    <property type="molecule type" value="Genomic_DNA"/>
</dbReference>
<name>A0A9W8HIB5_9FUNG</name>
<accession>A0A9W8HIB5</accession>
<sequence>MLASPAIADSHALAICALRRLLAAAPAAVHARHASVLAHHTVHANTRLPRLSPLTAQHTTPVHHGYPLHPPSGTPSFIDPLQYILKDLIKPPTAPLNPQTHPVVRDRVQSKPRNTSASSSLLRWQQAAAVLDGNIGGSGGIGGGSRSATRGTAPGGRTIELDVTPEQLRNLLMMRMNAATPVSSASSPALLGRHAIAHTAGPAATKAGEQGSAQVLAATGIESHHPCRHASTCAVDFTWSHEGPKDSHVGDGSDAVASAAAAAAAAIVGMSALLGLESEEIASTKGISSMDVSNILCFCSQL</sequence>
<gene>
    <name evidence="1" type="ORF">GGI15_002189</name>
</gene>
<protein>
    <submittedName>
        <fullName evidence="1">Uncharacterized protein</fullName>
    </submittedName>
</protein>
<keyword evidence="2" id="KW-1185">Reference proteome</keyword>
<evidence type="ECO:0000313" key="1">
    <source>
        <dbReference type="EMBL" id="KAJ2784656.1"/>
    </source>
</evidence>
<reference evidence="1" key="1">
    <citation type="submission" date="2022-07" db="EMBL/GenBank/DDBJ databases">
        <title>Phylogenomic reconstructions and comparative analyses of Kickxellomycotina fungi.</title>
        <authorList>
            <person name="Reynolds N.K."/>
            <person name="Stajich J.E."/>
            <person name="Barry K."/>
            <person name="Grigoriev I.V."/>
            <person name="Crous P."/>
            <person name="Smith M.E."/>
        </authorList>
    </citation>
    <scope>NUCLEOTIDE SEQUENCE</scope>
    <source>
        <strain evidence="1">BCRC 34489</strain>
    </source>
</reference>
<organism evidence="1 2">
    <name type="scientific">Coemansia interrupta</name>
    <dbReference type="NCBI Taxonomy" id="1126814"/>
    <lineage>
        <taxon>Eukaryota</taxon>
        <taxon>Fungi</taxon>
        <taxon>Fungi incertae sedis</taxon>
        <taxon>Zoopagomycota</taxon>
        <taxon>Kickxellomycotina</taxon>
        <taxon>Kickxellomycetes</taxon>
        <taxon>Kickxellales</taxon>
        <taxon>Kickxellaceae</taxon>
        <taxon>Coemansia</taxon>
    </lineage>
</organism>
<dbReference type="OrthoDB" id="5595534at2759"/>
<dbReference type="Proteomes" id="UP001140172">
    <property type="component" value="Unassembled WGS sequence"/>
</dbReference>
<evidence type="ECO:0000313" key="2">
    <source>
        <dbReference type="Proteomes" id="UP001140172"/>
    </source>
</evidence>
<comment type="caution">
    <text evidence="1">The sequence shown here is derived from an EMBL/GenBank/DDBJ whole genome shotgun (WGS) entry which is preliminary data.</text>
</comment>